<evidence type="ECO:0000256" key="5">
    <source>
        <dbReference type="ARBA" id="ARBA00022827"/>
    </source>
</evidence>
<comment type="similarity">
    <text evidence="3">Belongs to the methylenetetrahydrofolate reductase family.</text>
</comment>
<dbReference type="Proteomes" id="UP000053237">
    <property type="component" value="Unassembled WGS sequence"/>
</dbReference>
<feature type="domain" description="MTHFR SAM-binding regulatory" evidence="8">
    <location>
        <begin position="299"/>
        <end position="582"/>
    </location>
</feature>
<sequence length="589" mass="66452">MRVIDKINECISKDQVFFSFEFFPPKTAAGVQNLYKRIDRLGQLGPLFCDVTWGAGGSQQGSTIEISSNAQKMGMDILMHLTCVNLTSEGAIAALDAARKAGIQNILVLRGDPVRGASSFKECDKGFSHAIDLIRFIRKMYGDVFCIGVAAHPEGHLHGVDKHQELVYLKEKVDTGADFIITQLFYDVAIYKEFVIECRQIGVTCPIIPGVMPIQTYGGFVRMTSFCETRVPDEIKTTLEPIKDNDEAVKEYGIRLGVDMCRNLLEDGAPGLHFYTLNLERAVRAILSELELVKMSPVRELPWHSTCCIKRAGENIRPIYWSNRPESYVARTALWDEYPNGRWGNCESPAFGDLSDSPYVTANLSAFERREMWGQAPTSTDNITQTFVAYVRGDIKSLPWCNTPLHLETQSIREQLISINKNGYWTLNSQPKVNGAPSKDPVFGWGGDHGYVYQKAYIECFTSPQQLRKLMDRASEINSIQYYAIDSKGNSYSNAENSVIAVTWGVFRDKEILQPTIMDRASFIAWKDEAFSLWNSMWGSLYEKESDSQKLIHDIHDSYFLVSIVENDFVHGDIWALFSDGLNELKSDN</sequence>
<dbReference type="EMBL" id="CAIX01000074">
    <property type="protein sequence ID" value="CCI44615.1"/>
    <property type="molecule type" value="Genomic_DNA"/>
</dbReference>
<gene>
    <name evidence="9" type="ORF">BN9_054240</name>
</gene>
<evidence type="ECO:0000256" key="2">
    <source>
        <dbReference type="ARBA" id="ARBA00004777"/>
    </source>
</evidence>
<evidence type="ECO:0000259" key="8">
    <source>
        <dbReference type="Pfam" id="PF21895"/>
    </source>
</evidence>
<organism evidence="9 10">
    <name type="scientific">Albugo candida</name>
    <dbReference type="NCBI Taxonomy" id="65357"/>
    <lineage>
        <taxon>Eukaryota</taxon>
        <taxon>Sar</taxon>
        <taxon>Stramenopiles</taxon>
        <taxon>Oomycota</taxon>
        <taxon>Peronosporomycetes</taxon>
        <taxon>Albuginales</taxon>
        <taxon>Albuginaceae</taxon>
        <taxon>Albugo</taxon>
    </lineage>
</organism>
<dbReference type="Pfam" id="PF02219">
    <property type="entry name" value="MTHFR"/>
    <property type="match status" value="1"/>
</dbReference>
<dbReference type="STRING" id="65357.A0A024GE48"/>
<comment type="caution">
    <text evidence="9">The sequence shown here is derived from an EMBL/GenBank/DDBJ whole genome shotgun (WGS) entry which is preliminary data.</text>
</comment>
<dbReference type="InterPro" id="IPR003171">
    <property type="entry name" value="Mehydrof_redctse-like"/>
</dbReference>
<dbReference type="PANTHER" id="PTHR45754">
    <property type="entry name" value="METHYLENETETRAHYDROFOLATE REDUCTASE"/>
    <property type="match status" value="1"/>
</dbReference>
<comment type="cofactor">
    <cofactor evidence="1">
        <name>FAD</name>
        <dbReference type="ChEBI" id="CHEBI:57692"/>
    </cofactor>
</comment>
<protein>
    <recommendedName>
        <fullName evidence="8">MTHFR SAM-binding regulatory domain-containing protein</fullName>
    </recommendedName>
</protein>
<dbReference type="Gene3D" id="3.20.20.220">
    <property type="match status" value="1"/>
</dbReference>
<evidence type="ECO:0000256" key="6">
    <source>
        <dbReference type="ARBA" id="ARBA00022857"/>
    </source>
</evidence>
<evidence type="ECO:0000313" key="10">
    <source>
        <dbReference type="Proteomes" id="UP000053237"/>
    </source>
</evidence>
<reference evidence="9 10" key="1">
    <citation type="submission" date="2012-05" db="EMBL/GenBank/DDBJ databases">
        <title>Recombination and specialization in a pathogen metapopulation.</title>
        <authorList>
            <person name="Gardiner A."/>
            <person name="Kemen E."/>
            <person name="Schultz-Larsen T."/>
            <person name="MacLean D."/>
            <person name="Van Oosterhout C."/>
            <person name="Jones J.D.G."/>
        </authorList>
    </citation>
    <scope>NUCLEOTIDE SEQUENCE [LARGE SCALE GENOMIC DNA]</scope>
    <source>
        <strain evidence="9 10">Ac Nc2</strain>
    </source>
</reference>
<dbReference type="SUPFAM" id="SSF51730">
    <property type="entry name" value="FAD-linked oxidoreductase"/>
    <property type="match status" value="1"/>
</dbReference>
<dbReference type="FunFam" id="3.20.20.220:FF:000002">
    <property type="entry name" value="Methylenetetrahydrofolate reductase"/>
    <property type="match status" value="1"/>
</dbReference>
<keyword evidence="7" id="KW-0560">Oxidoreductase</keyword>
<evidence type="ECO:0000256" key="7">
    <source>
        <dbReference type="ARBA" id="ARBA00023002"/>
    </source>
</evidence>
<dbReference type="GO" id="GO:0004489">
    <property type="term" value="F:methylenetetrahydrofolate reductase [NAD(P)H] activity"/>
    <property type="evidence" value="ECO:0007669"/>
    <property type="project" value="InterPro"/>
</dbReference>
<keyword evidence="6" id="KW-0521">NADP</keyword>
<dbReference type="GO" id="GO:0005829">
    <property type="term" value="C:cytosol"/>
    <property type="evidence" value="ECO:0007669"/>
    <property type="project" value="TreeGrafter"/>
</dbReference>
<dbReference type="InterPro" id="IPR004621">
    <property type="entry name" value="Fadh2_euk"/>
</dbReference>
<evidence type="ECO:0000256" key="1">
    <source>
        <dbReference type="ARBA" id="ARBA00001974"/>
    </source>
</evidence>
<dbReference type="InterPro" id="IPR029041">
    <property type="entry name" value="FAD-linked_oxidoreductase-like"/>
</dbReference>
<evidence type="ECO:0000256" key="4">
    <source>
        <dbReference type="ARBA" id="ARBA00022630"/>
    </source>
</evidence>
<evidence type="ECO:0000256" key="3">
    <source>
        <dbReference type="ARBA" id="ARBA00006743"/>
    </source>
</evidence>
<dbReference type="UniPathway" id="UPA00193"/>
<proteinExistence type="inferred from homology"/>
<dbReference type="GO" id="GO:0009086">
    <property type="term" value="P:methionine biosynthetic process"/>
    <property type="evidence" value="ECO:0007669"/>
    <property type="project" value="TreeGrafter"/>
</dbReference>
<dbReference type="OrthoDB" id="16284at2759"/>
<keyword evidence="10" id="KW-1185">Reference proteome</keyword>
<accession>A0A024GE48</accession>
<dbReference type="GO" id="GO:0035999">
    <property type="term" value="P:tetrahydrofolate interconversion"/>
    <property type="evidence" value="ECO:0007669"/>
    <property type="project" value="UniProtKB-UniPathway"/>
</dbReference>
<keyword evidence="4" id="KW-0285">Flavoprotein</keyword>
<name>A0A024GE48_9STRA</name>
<dbReference type="InParanoid" id="A0A024GE48"/>
<keyword evidence="5" id="KW-0274">FAD</keyword>
<comment type="pathway">
    <text evidence="2">One-carbon metabolism; tetrahydrofolate interconversion.</text>
</comment>
<dbReference type="NCBIfam" id="TIGR00677">
    <property type="entry name" value="fadh2_euk"/>
    <property type="match status" value="1"/>
</dbReference>
<dbReference type="GO" id="GO:0071949">
    <property type="term" value="F:FAD binding"/>
    <property type="evidence" value="ECO:0007669"/>
    <property type="project" value="TreeGrafter"/>
</dbReference>
<dbReference type="InterPro" id="IPR053806">
    <property type="entry name" value="MTHFR_C"/>
</dbReference>
<evidence type="ECO:0000313" key="9">
    <source>
        <dbReference type="EMBL" id="CCI44615.1"/>
    </source>
</evidence>
<dbReference type="PANTHER" id="PTHR45754:SF3">
    <property type="entry name" value="METHYLENETETRAHYDROFOLATE REDUCTASE (NADPH)"/>
    <property type="match status" value="1"/>
</dbReference>
<dbReference type="CDD" id="cd00537">
    <property type="entry name" value="MTHFR"/>
    <property type="match status" value="1"/>
</dbReference>
<dbReference type="AlphaFoldDB" id="A0A024GE48"/>
<dbReference type="Pfam" id="PF21895">
    <property type="entry name" value="MTHFR_C"/>
    <property type="match status" value="1"/>
</dbReference>